<dbReference type="EMBL" id="QKRB01000006">
    <property type="protein sequence ID" value="PZD97758.1"/>
    <property type="molecule type" value="Genomic_DNA"/>
</dbReference>
<feature type="compositionally biased region" description="Polar residues" evidence="8">
    <location>
        <begin position="131"/>
        <end position="140"/>
    </location>
</feature>
<protein>
    <submittedName>
        <fullName evidence="10">Ligand-binding protein SH3</fullName>
    </submittedName>
</protein>
<organism evidence="10 11">
    <name type="scientific">Paenibacillus sambharensis</name>
    <dbReference type="NCBI Taxonomy" id="1803190"/>
    <lineage>
        <taxon>Bacteria</taxon>
        <taxon>Bacillati</taxon>
        <taxon>Bacillota</taxon>
        <taxon>Bacilli</taxon>
        <taxon>Bacillales</taxon>
        <taxon>Paenibacillaceae</taxon>
        <taxon>Paenibacillus</taxon>
    </lineage>
</organism>
<keyword evidence="6 9" id="KW-0472">Membrane</keyword>
<reference evidence="10 11" key="1">
    <citation type="submission" date="2018-06" db="EMBL/GenBank/DDBJ databases">
        <title>Paenibacillus imtechensis sp. nov.</title>
        <authorList>
            <person name="Pinnaka A.K."/>
            <person name="Singh H."/>
            <person name="Kaur M."/>
        </authorList>
    </citation>
    <scope>NUCLEOTIDE SEQUENCE [LARGE SCALE GENOMIC DNA]</scope>
    <source>
        <strain evidence="10 11">SMB1</strain>
    </source>
</reference>
<sequence>MAWLLLVLAGILEVVWAFGLKQSEGFTRPLPSLITIALLVLSFYMFAKVMRQIEIDTAYAVFTGIGTAGTVLIGILFLGEPAGFWRLFFVLLLLGGIVGLKMISGDAANAVKAGEDQAGDEASETGLNMKRGNSPQTGEG</sequence>
<dbReference type="FunFam" id="1.10.3730.20:FF:000001">
    <property type="entry name" value="Quaternary ammonium compound resistance transporter SugE"/>
    <property type="match status" value="1"/>
</dbReference>
<dbReference type="Gene3D" id="1.10.3730.20">
    <property type="match status" value="1"/>
</dbReference>
<feature type="transmembrane region" description="Helical" evidence="9">
    <location>
        <begin position="84"/>
        <end position="103"/>
    </location>
</feature>
<keyword evidence="11" id="KW-1185">Reference proteome</keyword>
<dbReference type="RefSeq" id="WP_111144721.1">
    <property type="nucleotide sequence ID" value="NZ_QKRB01000006.1"/>
</dbReference>
<evidence type="ECO:0000256" key="9">
    <source>
        <dbReference type="SAM" id="Phobius"/>
    </source>
</evidence>
<keyword evidence="5 9" id="KW-1133">Transmembrane helix</keyword>
<keyword evidence="4 7" id="KW-0812">Transmembrane</keyword>
<evidence type="ECO:0000313" key="11">
    <source>
        <dbReference type="Proteomes" id="UP000249522"/>
    </source>
</evidence>
<proteinExistence type="inferred from homology"/>
<dbReference type="Proteomes" id="UP000249522">
    <property type="component" value="Unassembled WGS sequence"/>
</dbReference>
<dbReference type="OrthoDB" id="21828at2"/>
<dbReference type="GO" id="GO:0005886">
    <property type="term" value="C:plasma membrane"/>
    <property type="evidence" value="ECO:0007669"/>
    <property type="project" value="UniProtKB-SubCell"/>
</dbReference>
<dbReference type="PANTHER" id="PTHR30561:SF0">
    <property type="entry name" value="GUANIDINIUM EXPORTER"/>
    <property type="match status" value="1"/>
</dbReference>
<evidence type="ECO:0000256" key="6">
    <source>
        <dbReference type="ARBA" id="ARBA00023136"/>
    </source>
</evidence>
<dbReference type="InterPro" id="IPR000390">
    <property type="entry name" value="Small_drug/metabolite_transptr"/>
</dbReference>
<comment type="similarity">
    <text evidence="7">Belongs to the drug/metabolite transporter (DMT) superfamily. Small multidrug resistance (SMR) (TC 2.A.7.1) family.</text>
</comment>
<evidence type="ECO:0000256" key="5">
    <source>
        <dbReference type="ARBA" id="ARBA00022989"/>
    </source>
</evidence>
<feature type="transmembrane region" description="Helical" evidence="9">
    <location>
        <begin position="59"/>
        <end position="78"/>
    </location>
</feature>
<evidence type="ECO:0000256" key="7">
    <source>
        <dbReference type="RuleBase" id="RU003942"/>
    </source>
</evidence>
<dbReference type="AlphaFoldDB" id="A0A2W1LC37"/>
<name>A0A2W1LC37_9BACL</name>
<evidence type="ECO:0000256" key="3">
    <source>
        <dbReference type="ARBA" id="ARBA00022475"/>
    </source>
</evidence>
<comment type="subcellular location">
    <subcellularLocation>
        <location evidence="1 7">Cell membrane</location>
        <topology evidence="1 7">Multi-pass membrane protein</topology>
    </subcellularLocation>
</comment>
<dbReference type="Pfam" id="PF00893">
    <property type="entry name" value="Multi_Drug_Res"/>
    <property type="match status" value="1"/>
</dbReference>
<gene>
    <name evidence="10" type="ORF">DNH61_00385</name>
</gene>
<keyword evidence="2" id="KW-0813">Transport</keyword>
<accession>A0A2W1LC37</accession>
<feature type="region of interest" description="Disordered" evidence="8">
    <location>
        <begin position="114"/>
        <end position="140"/>
    </location>
</feature>
<dbReference type="InterPro" id="IPR045324">
    <property type="entry name" value="Small_multidrug_res"/>
</dbReference>
<evidence type="ECO:0000256" key="2">
    <source>
        <dbReference type="ARBA" id="ARBA00022448"/>
    </source>
</evidence>
<dbReference type="GO" id="GO:0022857">
    <property type="term" value="F:transmembrane transporter activity"/>
    <property type="evidence" value="ECO:0007669"/>
    <property type="project" value="InterPro"/>
</dbReference>
<evidence type="ECO:0000313" key="10">
    <source>
        <dbReference type="EMBL" id="PZD97758.1"/>
    </source>
</evidence>
<dbReference type="InterPro" id="IPR037185">
    <property type="entry name" value="EmrE-like"/>
</dbReference>
<dbReference type="PANTHER" id="PTHR30561">
    <property type="entry name" value="SMR FAMILY PROTON-DEPENDENT DRUG EFFLUX TRANSPORTER SUGE"/>
    <property type="match status" value="1"/>
</dbReference>
<keyword evidence="3" id="KW-1003">Cell membrane</keyword>
<evidence type="ECO:0000256" key="1">
    <source>
        <dbReference type="ARBA" id="ARBA00004651"/>
    </source>
</evidence>
<evidence type="ECO:0000256" key="8">
    <source>
        <dbReference type="SAM" id="MobiDB-lite"/>
    </source>
</evidence>
<comment type="caution">
    <text evidence="10">The sequence shown here is derived from an EMBL/GenBank/DDBJ whole genome shotgun (WGS) entry which is preliminary data.</text>
</comment>
<dbReference type="SUPFAM" id="SSF103481">
    <property type="entry name" value="Multidrug resistance efflux transporter EmrE"/>
    <property type="match status" value="1"/>
</dbReference>
<evidence type="ECO:0000256" key="4">
    <source>
        <dbReference type="ARBA" id="ARBA00022692"/>
    </source>
</evidence>
<feature type="transmembrane region" description="Helical" evidence="9">
    <location>
        <begin position="27"/>
        <end position="47"/>
    </location>
</feature>